<organism evidence="1 2">
    <name type="scientific">Brachionus plicatilis</name>
    <name type="common">Marine rotifer</name>
    <name type="synonym">Brachionus muelleri</name>
    <dbReference type="NCBI Taxonomy" id="10195"/>
    <lineage>
        <taxon>Eukaryota</taxon>
        <taxon>Metazoa</taxon>
        <taxon>Spiralia</taxon>
        <taxon>Gnathifera</taxon>
        <taxon>Rotifera</taxon>
        <taxon>Eurotatoria</taxon>
        <taxon>Monogononta</taxon>
        <taxon>Pseudotrocha</taxon>
        <taxon>Ploima</taxon>
        <taxon>Brachionidae</taxon>
        <taxon>Brachionus</taxon>
    </lineage>
</organism>
<name>A0A3M7P5N1_BRAPC</name>
<dbReference type="PANTHER" id="PTHR22605">
    <property type="entry name" value="RZ-TYPE DOMAIN-CONTAINING PROTEIN"/>
    <property type="match status" value="1"/>
</dbReference>
<keyword evidence="2" id="KW-1185">Reference proteome</keyword>
<comment type="caution">
    <text evidence="1">The sequence shown here is derived from an EMBL/GenBank/DDBJ whole genome shotgun (WGS) entry which is preliminary data.</text>
</comment>
<protein>
    <submittedName>
        <fullName evidence="1">E3 ubiquitin-ligase RNF213-like</fullName>
    </submittedName>
</protein>
<keyword evidence="1" id="KW-0436">Ligase</keyword>
<evidence type="ECO:0000313" key="2">
    <source>
        <dbReference type="Proteomes" id="UP000276133"/>
    </source>
</evidence>
<reference evidence="1 2" key="1">
    <citation type="journal article" date="2018" name="Sci. Rep.">
        <title>Genomic signatures of local adaptation to the degree of environmental predictability in rotifers.</title>
        <authorList>
            <person name="Franch-Gras L."/>
            <person name="Hahn C."/>
            <person name="Garcia-Roger E.M."/>
            <person name="Carmona M.J."/>
            <person name="Serra M."/>
            <person name="Gomez A."/>
        </authorList>
    </citation>
    <scope>NUCLEOTIDE SEQUENCE [LARGE SCALE GENOMIC DNA]</scope>
    <source>
        <strain evidence="1">HYR1</strain>
    </source>
</reference>
<dbReference type="GO" id="GO:0004842">
    <property type="term" value="F:ubiquitin-protein transferase activity"/>
    <property type="evidence" value="ECO:0007669"/>
    <property type="project" value="InterPro"/>
</dbReference>
<accession>A0A3M7P5N1</accession>
<dbReference type="InterPro" id="IPR031248">
    <property type="entry name" value="RNF213"/>
</dbReference>
<evidence type="ECO:0000313" key="1">
    <source>
        <dbReference type="EMBL" id="RMZ94441.1"/>
    </source>
</evidence>
<dbReference type="PANTHER" id="PTHR22605:SF16">
    <property type="entry name" value="E3 UBIQUITIN-PROTEIN LIGASE RNF213"/>
    <property type="match status" value="1"/>
</dbReference>
<dbReference type="Proteomes" id="UP000276133">
    <property type="component" value="Unassembled WGS sequence"/>
</dbReference>
<feature type="non-terminal residue" evidence="1">
    <location>
        <position position="1704"/>
    </location>
</feature>
<dbReference type="EMBL" id="REGN01013052">
    <property type="protein sequence ID" value="RMZ94441.1"/>
    <property type="molecule type" value="Genomic_DNA"/>
</dbReference>
<dbReference type="OrthoDB" id="6142015at2759"/>
<dbReference type="GO" id="GO:0016887">
    <property type="term" value="F:ATP hydrolysis activity"/>
    <property type="evidence" value="ECO:0007669"/>
    <property type="project" value="InterPro"/>
</dbReference>
<dbReference type="STRING" id="10195.A0A3M7P5N1"/>
<sequence length="1704" mass="198059">MDSILKLTRGFNEPNSDEILEIADHYKALTKSDPILGGLLLYYFNPNSQILNQLIQNFPFESFVYHLGYKLLTTYHDEFERVLPKNLTTHINWFYGIFQNLTRSQNTFQLNEIRSALLNIIELMINLFSKESDAIVNLIKILIQVNSVSVDFNSYEKKSNMEKIRSILKKWFENEFNQNILINFGIRNVSAEEIEANKVLINIYRNFSDHCQNYEEDKNEVKKKIRYFGMNNQHTILSSLKQIGLVNQILNDLFIEQISKNQLTDTILFVIDFDFAKYLDNEFREICLQAICDSLIEKKSDQSIRTLCESLKDPHNQHYLDFILDNFVKRIWPKSKYDELKFSIQKPYFLTLVTIFVNHSKLQLSNPFNLSHLYERFHNIIISYKKLINQFVDASISLEGIQLIKSDENNIVSRLNDLIIENFGQDFLLNANNRNFFTKISRIRYQEKDLFDIYRKNVTKFNDFCSKFCLFQPKITSLLDKQKHLDQLPESNIFLNSVCSCINIDDLGKNQNFIPSVTYFDGIDTTLMKEIEKILNYGQKQCLLFDSIFDQFSRVLNVQQLDFANSIGQTSELTFKKLFQIITSVDQGSVKLRELDEIFDKVFGNKSDKFCAELEFWIRHFRINNLSLRIKQIKLFVEFKNSYLAAVEMDKIRQQLGLTNQFNELKKILSINEESYEKSVLSDMDSEVENTISILSTVNQTEKLECLNAFTQSFDLVKWLRENTKSLSELKFLVDLASMSGSNNATYDRSLFARALKDSGTAYSTLIYELELDVTFEGFMRQCQQICSHLESDSSIGAKLLEVKDKVDLLDEIKRTTGNVELNAIHEARLINEKGVYKVGLAQRQIKSNFLANFDKKLDLNEIISLQRDGQAFSYSHLKNLQDILMLIVPKNSQLNNQNEKSTLDYFIQFLSALNRVGQSYINLWEYSCRFFEIFQIKIYANWSKIANLPSVEINSSSGNLSFTHPELNSLHTVTILCNLIDKTEQEWSSFVAKKRDAHPLLNNFSLKQINFLIKSFELVSIQNLSLRQSDFELVQSLLWNINQNLSAQKILQAYSDTLNQMSELESVEMNEYSGLELLFEQQWRAFLAEQNSVNPQSITLTQFASMLACLHEPGRQISRTLPGYLTNTNGPNLISCANSELISVILSIYALTPDQPMPTDSEIVFCQPSTTSEQIENFFRLCFNSHCGMIFTLVNIHNLPYKVSSRAEIFLKNYLQKPQTFNLVLTCDMDKESESILASVYLKNRVRYLLLEPDTLQIYIKRYLTKDQNQLLKLGNFDPDNCSVRVITSDKSGNGKSTYVNHLSQRVKQKCSFNHKIIRIKSNFIDTDREIEKIIEYKKFLDDNNQLDKSTIYHIDIAYEVFNNVEPYLFSLILSSCMAHSNGLVWRRNSAKDFYLIEVTPPKFTNGRCVHSIMDLLPKIVLATPTQYAYQLRNELGTALTIHRPDRLFSAMHQNVEYQRVCFYLKLLNDYRNRTEGLNSNFVSCNLVVEEEADANVKRLFNRQTDSSFSELDCLEILLRIFESVEPNWLEIRNYVEFLNSQLILYENSKILDQVKGFRALCLGLMAVVASNFGLPSLQSVQLDGTNIQLDSYKVDESKKWENLNHPYMILDSTSEKVTFIGVHLDRGTKQFFNSNTLRPLTNLTNCFIPAISQGMLIEFLKLRLRLFNNFNEDHRITKTDILSNIMNLDRQRLLQEDPDEDY</sequence>
<proteinExistence type="predicted"/>
<dbReference type="GO" id="GO:0016874">
    <property type="term" value="F:ligase activity"/>
    <property type="evidence" value="ECO:0007669"/>
    <property type="project" value="UniProtKB-KW"/>
</dbReference>
<gene>
    <name evidence="1" type="ORF">BpHYR1_006613</name>
</gene>